<evidence type="ECO:0000313" key="1">
    <source>
        <dbReference type="EMBL" id="JAH60212.1"/>
    </source>
</evidence>
<protein>
    <submittedName>
        <fullName evidence="1">Uncharacterized protein</fullName>
    </submittedName>
</protein>
<organism evidence="1">
    <name type="scientific">Anguilla anguilla</name>
    <name type="common">European freshwater eel</name>
    <name type="synonym">Muraena anguilla</name>
    <dbReference type="NCBI Taxonomy" id="7936"/>
    <lineage>
        <taxon>Eukaryota</taxon>
        <taxon>Metazoa</taxon>
        <taxon>Chordata</taxon>
        <taxon>Craniata</taxon>
        <taxon>Vertebrata</taxon>
        <taxon>Euteleostomi</taxon>
        <taxon>Actinopterygii</taxon>
        <taxon>Neopterygii</taxon>
        <taxon>Teleostei</taxon>
        <taxon>Anguilliformes</taxon>
        <taxon>Anguillidae</taxon>
        <taxon>Anguilla</taxon>
    </lineage>
</organism>
<sequence length="54" mass="5726">MLCAAQTQTLRCLQSCTCDGQDSSCPAVLGSRYGKAVHRCECISSLICQLVICG</sequence>
<accession>A0A0E9U379</accession>
<reference evidence="1" key="1">
    <citation type="submission" date="2014-11" db="EMBL/GenBank/DDBJ databases">
        <authorList>
            <person name="Amaro Gonzalez C."/>
        </authorList>
    </citation>
    <scope>NUCLEOTIDE SEQUENCE</scope>
</reference>
<dbReference type="EMBL" id="GBXM01048365">
    <property type="protein sequence ID" value="JAH60212.1"/>
    <property type="molecule type" value="Transcribed_RNA"/>
</dbReference>
<reference evidence="1" key="2">
    <citation type="journal article" date="2015" name="Fish Shellfish Immunol.">
        <title>Early steps in the European eel (Anguilla anguilla)-Vibrio vulnificus interaction in the gills: Role of the RtxA13 toxin.</title>
        <authorList>
            <person name="Callol A."/>
            <person name="Pajuelo D."/>
            <person name="Ebbesson L."/>
            <person name="Teles M."/>
            <person name="MacKenzie S."/>
            <person name="Amaro C."/>
        </authorList>
    </citation>
    <scope>NUCLEOTIDE SEQUENCE</scope>
</reference>
<proteinExistence type="predicted"/>
<name>A0A0E9U379_ANGAN</name>
<dbReference type="AlphaFoldDB" id="A0A0E9U379"/>